<evidence type="ECO:0000256" key="11">
    <source>
        <dbReference type="SAM" id="Phobius"/>
    </source>
</evidence>
<feature type="compositionally biased region" description="Basic and acidic residues" evidence="10">
    <location>
        <begin position="22"/>
        <end position="39"/>
    </location>
</feature>
<evidence type="ECO:0000259" key="12">
    <source>
        <dbReference type="PROSITE" id="PS50893"/>
    </source>
</evidence>
<dbReference type="PROSITE" id="PS50893">
    <property type="entry name" value="ABC_TRANSPORTER_2"/>
    <property type="match status" value="2"/>
</dbReference>
<feature type="transmembrane region" description="Helical" evidence="11">
    <location>
        <begin position="995"/>
        <end position="1017"/>
    </location>
</feature>
<dbReference type="CDD" id="cd18577">
    <property type="entry name" value="ABC_6TM_Pgp_ABCB1_D1_like"/>
    <property type="match status" value="1"/>
</dbReference>
<keyword evidence="8 11" id="KW-1133">Transmembrane helix</keyword>
<evidence type="ECO:0000256" key="3">
    <source>
        <dbReference type="ARBA" id="ARBA00022448"/>
    </source>
</evidence>
<evidence type="ECO:0000256" key="2">
    <source>
        <dbReference type="ARBA" id="ARBA00007577"/>
    </source>
</evidence>
<dbReference type="InterPro" id="IPR036640">
    <property type="entry name" value="ABC1_TM_sf"/>
</dbReference>
<dbReference type="CDD" id="cd18578">
    <property type="entry name" value="ABC_6TM_Pgp_ABCB1_D2_like"/>
    <property type="match status" value="1"/>
</dbReference>
<feature type="transmembrane region" description="Helical" evidence="11">
    <location>
        <begin position="219"/>
        <end position="240"/>
    </location>
</feature>
<feature type="region of interest" description="Disordered" evidence="10">
    <location>
        <begin position="1"/>
        <end position="39"/>
    </location>
</feature>
<dbReference type="InterPro" id="IPR003593">
    <property type="entry name" value="AAA+_ATPase"/>
</dbReference>
<dbReference type="Pfam" id="PF00664">
    <property type="entry name" value="ABC_membrane"/>
    <property type="match status" value="2"/>
</dbReference>
<dbReference type="OrthoDB" id="6500128at2759"/>
<feature type="transmembrane region" description="Helical" evidence="11">
    <location>
        <begin position="850"/>
        <end position="873"/>
    </location>
</feature>
<dbReference type="FunFam" id="3.40.50.300:FF:000251">
    <property type="entry name" value="ABC transporter B family member 19"/>
    <property type="match status" value="1"/>
</dbReference>
<dbReference type="GO" id="GO:0005524">
    <property type="term" value="F:ATP binding"/>
    <property type="evidence" value="ECO:0007669"/>
    <property type="project" value="UniProtKB-KW"/>
</dbReference>
<dbReference type="GO" id="GO:0090374">
    <property type="term" value="P:oligopeptide export from mitochondrion"/>
    <property type="evidence" value="ECO:0007669"/>
    <property type="project" value="TreeGrafter"/>
</dbReference>
<feature type="transmembrane region" description="Helical" evidence="11">
    <location>
        <begin position="778"/>
        <end position="800"/>
    </location>
</feature>
<evidence type="ECO:0000256" key="6">
    <source>
        <dbReference type="ARBA" id="ARBA00022741"/>
    </source>
</evidence>
<dbReference type="CDD" id="cd03249">
    <property type="entry name" value="ABC_MTABC3_MDL1_MDL2"/>
    <property type="match status" value="2"/>
</dbReference>
<dbReference type="PROSITE" id="PS00211">
    <property type="entry name" value="ABC_TRANSPORTER_1"/>
    <property type="match status" value="2"/>
</dbReference>
<feature type="domain" description="ABC transporter" evidence="12">
    <location>
        <begin position="397"/>
        <end position="642"/>
    </location>
</feature>
<sequence>MAEKQASQNLDVVLDNRPIPPRVDKDQPVDEERVQPPKDEQSFPAVSFLSLFRLHTPFEIALNLMALVAAAAAGAAQPLMSLMFGNLSQAFIEFGADIAQGQDVTAAGERFKQLAAQDALYIFVIGIGMGLATWLFMAVWTYTGEVNAKRLRERYLQAVLRQEIAYFDNIGAGEVATRIQSDTHLVQQGTSEKVGMAVEQLSSFVTGFVVAYVRSWRLALALTAILPCIALTGTVMTILMSRWTQAALGFIAEGGTLAEEVISSVRTAQAFGSQQILAKLYDTKNARATRIDLRTAVVNGVGLGCFYFIVYAAYGLAFYFGTTLILDGKATVGIVVNVFMSILTGSYALVLLGPEQQAISQARGAAAKIYATIDRVPAIDSSSPAGAKPAGAVQGHIVLEDVVFRYPSRPDVPILKGLTLEFAAGKTTALVGASGSGKSTLIGLVERFYDPLAGAVRLDGANMKDLNVGWLRAQIGLVAQEPALFATTIRGNVAHGLIGSRFEGEAEGERERRIQEACVTANAHEFIEKLPRGYDTLVGERGFLLSGGQKQRIAIARAIVSDPRILLLDEATSALDTQSEGVVQNALDKAAAGRTTITIAHRLSTIRDADRIYVMGDGAVLEHGTHNALLANAGGPYSKLVAAQKLREARDAHAPVPPEAEAVQEGTPLARQISGASVGRSEKGKEGSIDMDKENEENATLIPHGAKEYSIAYLFARMGRINSENWLLYLVGMLGAVAVGCVYPAFGIVYARAVSTFVLSPSDPGARHELRVQGDRNALWFFVIALLSTGAMAVQTFFFARSAALLTSKLRFLSFKAILRQDIEYFDQEQYSTGALTSGLSANTQKVNGLAGVTLGSIIQSVSTIVVGMIIGLAYAPKLAAVAIATLPFVVGSGYVRLRVVVLKDQVNKAAHEASAQMACEAVGAIRTVAALTRERDCCEIYSRSLDAPLRTAARASVRSTLAYAVSQALSFFVIALVFWYGSRLVAAQEYSSNEFFVCLMSVVFSAIQAGSIFGFVPDMSAAKGGASEIVALLDSMPTIDAESMRGAIPQNVVGEVRLQDVHFQYPTRPSVKVLRGLNITVKPGTYVALVGASGCGKSTVVQLLERFYDPVAGRVLMDGIPIDDLNVQEYRKHIALVSQEPTLYAGTIAFNVLLGATKPVEDVTQAELEEACRNANILDFIKSLPDGFDTNVGGKGAQLSGGQKQRVAIARALLRNPKVLLLDEATSALDSQSEKVVQEALDRAAKGRTTIAIAHRLSTIQNADCIYFLQDGRVLECGTHDQLTAARGAYWEYTQQQQLSKTD</sequence>
<feature type="transmembrane region" description="Helical" evidence="11">
    <location>
        <begin position="726"/>
        <end position="751"/>
    </location>
</feature>
<dbReference type="InterPro" id="IPR017871">
    <property type="entry name" value="ABC_transporter-like_CS"/>
</dbReference>
<dbReference type="Proteomes" id="UP000076532">
    <property type="component" value="Unassembled WGS sequence"/>
</dbReference>
<keyword evidence="3" id="KW-0813">Transport</keyword>
<proteinExistence type="inferred from homology"/>
<feature type="compositionally biased region" description="Basic and acidic residues" evidence="10">
    <location>
        <begin position="680"/>
        <end position="692"/>
    </location>
</feature>
<dbReference type="GO" id="GO:0015421">
    <property type="term" value="F:ABC-type oligopeptide transporter activity"/>
    <property type="evidence" value="ECO:0007669"/>
    <property type="project" value="TreeGrafter"/>
</dbReference>
<feature type="transmembrane region" description="Helical" evidence="11">
    <location>
        <begin position="961"/>
        <end position="983"/>
    </location>
</feature>
<dbReference type="Gene3D" id="1.20.1560.10">
    <property type="entry name" value="ABC transporter type 1, transmembrane domain"/>
    <property type="match status" value="1"/>
</dbReference>
<keyword evidence="7" id="KW-0067">ATP-binding</keyword>
<comment type="subcellular location">
    <subcellularLocation>
        <location evidence="1">Membrane</location>
        <topology evidence="1">Multi-pass membrane protein</topology>
    </subcellularLocation>
</comment>
<gene>
    <name evidence="14" type="ORF">FIBSPDRAFT_773530</name>
</gene>
<keyword evidence="5" id="KW-0677">Repeat</keyword>
<dbReference type="Pfam" id="PF00005">
    <property type="entry name" value="ABC_tran"/>
    <property type="match status" value="2"/>
</dbReference>
<dbReference type="FunFam" id="3.40.50.300:FF:000913">
    <property type="entry name" value="ABC multidrug transporter SitT"/>
    <property type="match status" value="1"/>
</dbReference>
<evidence type="ECO:0000256" key="4">
    <source>
        <dbReference type="ARBA" id="ARBA00022692"/>
    </source>
</evidence>
<dbReference type="InterPro" id="IPR003439">
    <property type="entry name" value="ABC_transporter-like_ATP-bd"/>
</dbReference>
<dbReference type="PROSITE" id="PS50929">
    <property type="entry name" value="ABC_TM1F"/>
    <property type="match status" value="2"/>
</dbReference>
<evidence type="ECO:0000313" key="14">
    <source>
        <dbReference type="EMBL" id="KZP33057.1"/>
    </source>
</evidence>
<dbReference type="GO" id="GO:0005743">
    <property type="term" value="C:mitochondrial inner membrane"/>
    <property type="evidence" value="ECO:0007669"/>
    <property type="project" value="TreeGrafter"/>
</dbReference>
<evidence type="ECO:0000256" key="5">
    <source>
        <dbReference type="ARBA" id="ARBA00022737"/>
    </source>
</evidence>
<evidence type="ECO:0000259" key="13">
    <source>
        <dbReference type="PROSITE" id="PS50929"/>
    </source>
</evidence>
<comment type="similarity">
    <text evidence="2">Belongs to the ABC transporter superfamily. ABCB family. Multidrug resistance exporter (TC 3.A.1.201) subfamily.</text>
</comment>
<keyword evidence="15" id="KW-1185">Reference proteome</keyword>
<feature type="domain" description="ABC transporter" evidence="12">
    <location>
        <begin position="1057"/>
        <end position="1297"/>
    </location>
</feature>
<accession>A0A166VTW7</accession>
<dbReference type="FunFam" id="1.20.1560.10:FF:000102">
    <property type="entry name" value="ABC multidrug transporter Mdr1"/>
    <property type="match status" value="1"/>
</dbReference>
<evidence type="ECO:0000313" key="15">
    <source>
        <dbReference type="Proteomes" id="UP000076532"/>
    </source>
</evidence>
<protein>
    <submittedName>
        <fullName evidence="14">P-loop containing nucleoside triphosphate hydrolase protein</fullName>
    </submittedName>
</protein>
<dbReference type="STRING" id="436010.A0A166VTW7"/>
<evidence type="ECO:0000256" key="9">
    <source>
        <dbReference type="ARBA" id="ARBA00023136"/>
    </source>
</evidence>
<dbReference type="InterPro" id="IPR027417">
    <property type="entry name" value="P-loop_NTPase"/>
</dbReference>
<feature type="compositionally biased region" description="Polar residues" evidence="10">
    <location>
        <begin position="1"/>
        <end position="10"/>
    </location>
</feature>
<feature type="domain" description="ABC transmembrane type-1" evidence="13">
    <location>
        <begin position="64"/>
        <end position="361"/>
    </location>
</feature>
<dbReference type="PANTHER" id="PTHR43394:SF11">
    <property type="entry name" value="ATP-BINDING CASSETTE TRANSPORTER"/>
    <property type="match status" value="1"/>
</dbReference>
<evidence type="ECO:0000256" key="10">
    <source>
        <dbReference type="SAM" id="MobiDB-lite"/>
    </source>
</evidence>
<feature type="domain" description="ABC transmembrane type-1" evidence="13">
    <location>
        <begin position="730"/>
        <end position="1022"/>
    </location>
</feature>
<dbReference type="InterPro" id="IPR039421">
    <property type="entry name" value="Type_1_exporter"/>
</dbReference>
<dbReference type="PANTHER" id="PTHR43394">
    <property type="entry name" value="ATP-DEPENDENT PERMEASE MDL1, MITOCHONDRIAL"/>
    <property type="match status" value="1"/>
</dbReference>
<dbReference type="Gene3D" id="3.40.50.300">
    <property type="entry name" value="P-loop containing nucleotide triphosphate hydrolases"/>
    <property type="match status" value="2"/>
</dbReference>
<evidence type="ECO:0000256" key="8">
    <source>
        <dbReference type="ARBA" id="ARBA00022989"/>
    </source>
</evidence>
<keyword evidence="6" id="KW-0547">Nucleotide-binding</keyword>
<dbReference type="InterPro" id="IPR011527">
    <property type="entry name" value="ABC1_TM_dom"/>
</dbReference>
<dbReference type="SUPFAM" id="SSF90123">
    <property type="entry name" value="ABC transporter transmembrane region"/>
    <property type="match status" value="2"/>
</dbReference>
<organism evidence="14 15">
    <name type="scientific">Athelia psychrophila</name>
    <dbReference type="NCBI Taxonomy" id="1759441"/>
    <lineage>
        <taxon>Eukaryota</taxon>
        <taxon>Fungi</taxon>
        <taxon>Dikarya</taxon>
        <taxon>Basidiomycota</taxon>
        <taxon>Agaricomycotina</taxon>
        <taxon>Agaricomycetes</taxon>
        <taxon>Agaricomycetidae</taxon>
        <taxon>Atheliales</taxon>
        <taxon>Atheliaceae</taxon>
        <taxon>Athelia</taxon>
    </lineage>
</organism>
<dbReference type="EMBL" id="KV417483">
    <property type="protein sequence ID" value="KZP33057.1"/>
    <property type="molecule type" value="Genomic_DNA"/>
</dbReference>
<keyword evidence="9 11" id="KW-0472">Membrane</keyword>
<dbReference type="SMART" id="SM00382">
    <property type="entry name" value="AAA"/>
    <property type="match status" value="2"/>
</dbReference>
<dbReference type="GO" id="GO:0016887">
    <property type="term" value="F:ATP hydrolysis activity"/>
    <property type="evidence" value="ECO:0007669"/>
    <property type="project" value="InterPro"/>
</dbReference>
<keyword evidence="4 11" id="KW-0812">Transmembrane</keyword>
<evidence type="ECO:0000256" key="1">
    <source>
        <dbReference type="ARBA" id="ARBA00004141"/>
    </source>
</evidence>
<reference evidence="14 15" key="1">
    <citation type="journal article" date="2016" name="Mol. Biol. Evol.">
        <title>Comparative Genomics of Early-Diverging Mushroom-Forming Fungi Provides Insights into the Origins of Lignocellulose Decay Capabilities.</title>
        <authorList>
            <person name="Nagy L.G."/>
            <person name="Riley R."/>
            <person name="Tritt A."/>
            <person name="Adam C."/>
            <person name="Daum C."/>
            <person name="Floudas D."/>
            <person name="Sun H."/>
            <person name="Yadav J.S."/>
            <person name="Pangilinan J."/>
            <person name="Larsson K.H."/>
            <person name="Matsuura K."/>
            <person name="Barry K."/>
            <person name="Labutti K."/>
            <person name="Kuo R."/>
            <person name="Ohm R.A."/>
            <person name="Bhattacharya S.S."/>
            <person name="Shirouzu T."/>
            <person name="Yoshinaga Y."/>
            <person name="Martin F.M."/>
            <person name="Grigoriev I.V."/>
            <person name="Hibbett D.S."/>
        </authorList>
    </citation>
    <scope>NUCLEOTIDE SEQUENCE [LARGE SCALE GENOMIC DNA]</scope>
    <source>
        <strain evidence="14 15">CBS 109695</strain>
    </source>
</reference>
<feature type="transmembrane region" description="Helical" evidence="11">
    <location>
        <begin position="119"/>
        <end position="142"/>
    </location>
</feature>
<name>A0A166VTW7_9AGAM</name>
<dbReference type="SUPFAM" id="SSF52540">
    <property type="entry name" value="P-loop containing nucleoside triphosphate hydrolases"/>
    <property type="match status" value="2"/>
</dbReference>
<feature type="region of interest" description="Disordered" evidence="10">
    <location>
        <begin position="650"/>
        <end position="696"/>
    </location>
</feature>
<feature type="transmembrane region" description="Helical" evidence="11">
    <location>
        <begin position="332"/>
        <end position="353"/>
    </location>
</feature>
<feature type="transmembrane region" description="Helical" evidence="11">
    <location>
        <begin position="296"/>
        <end position="320"/>
    </location>
</feature>
<keyword evidence="14" id="KW-0378">Hydrolase</keyword>
<feature type="transmembrane region" description="Helical" evidence="11">
    <location>
        <begin position="879"/>
        <end position="898"/>
    </location>
</feature>
<evidence type="ECO:0000256" key="7">
    <source>
        <dbReference type="ARBA" id="ARBA00022840"/>
    </source>
</evidence>